<dbReference type="Proteomes" id="UP000887579">
    <property type="component" value="Unplaced"/>
</dbReference>
<organism evidence="1 2">
    <name type="scientific">Panagrolaimus sp. ES5</name>
    <dbReference type="NCBI Taxonomy" id="591445"/>
    <lineage>
        <taxon>Eukaryota</taxon>
        <taxon>Metazoa</taxon>
        <taxon>Ecdysozoa</taxon>
        <taxon>Nematoda</taxon>
        <taxon>Chromadorea</taxon>
        <taxon>Rhabditida</taxon>
        <taxon>Tylenchina</taxon>
        <taxon>Panagrolaimomorpha</taxon>
        <taxon>Panagrolaimoidea</taxon>
        <taxon>Panagrolaimidae</taxon>
        <taxon>Panagrolaimus</taxon>
    </lineage>
</organism>
<name>A0AC34FJH7_9BILA</name>
<evidence type="ECO:0000313" key="2">
    <source>
        <dbReference type="WBParaSite" id="ES5_v2.g16820.t1"/>
    </source>
</evidence>
<sequence length="438" mass="49497">MCSSYMKSPVFQSLLYEKACVSRYGETIDCSNVSLIHNDDALQSDANHLYLISSLCLLLPSIFTSLLLGSLCDTWNAKIPMMIPFLGLILGDINYLFQTVYIHNNVYYLMISDILYGCCGGFTALIGTTLSYNIKTTSPDVKSERVAAFEGAVGLGITMGYIMSSIIRQYVGYSYYFLILMVLHVLGLFYIIVYAEELDGPESDEPILSTSTISSHFTDVFHFIQSYRNHPCFQLLSLILISICFELLFNIGVDDILYSYLRYKLSWDDKPYGWYNGLGCAFNSLTILFLYPYLHRQKNINDVMLAIYGFIARVTILLMFAFLFSTWWAYLALIPTAFTRFILTGLRASSSKFVDDNEQGKLFSLISVIEGIMSLSATLIFNGLYPLTLSFFSGTIFLVVAVLCLIPIALLLKVHNKMELNEEETTPFNSPLTVNFEQ</sequence>
<reference evidence="2" key="1">
    <citation type="submission" date="2022-11" db="UniProtKB">
        <authorList>
            <consortium name="WormBaseParasite"/>
        </authorList>
    </citation>
    <scope>IDENTIFICATION</scope>
</reference>
<dbReference type="WBParaSite" id="ES5_v2.g16820.t1">
    <property type="protein sequence ID" value="ES5_v2.g16820.t1"/>
    <property type="gene ID" value="ES5_v2.g16820"/>
</dbReference>
<accession>A0AC34FJH7</accession>
<proteinExistence type="predicted"/>
<evidence type="ECO:0000313" key="1">
    <source>
        <dbReference type="Proteomes" id="UP000887579"/>
    </source>
</evidence>
<protein>
    <submittedName>
        <fullName evidence="2">Proton-coupled folate transporter</fullName>
    </submittedName>
</protein>